<comment type="cofactor">
    <cofactor evidence="1 8">
        <name>Zn(2+)</name>
        <dbReference type="ChEBI" id="CHEBI:29105"/>
    </cofactor>
</comment>
<accession>A0A366RQ78</accession>
<evidence type="ECO:0000313" key="10">
    <source>
        <dbReference type="EMBL" id="RBR18952.1"/>
    </source>
</evidence>
<dbReference type="SUPFAM" id="SSF50129">
    <property type="entry name" value="GroES-like"/>
    <property type="match status" value="1"/>
</dbReference>
<dbReference type="PANTHER" id="PTHR42940">
    <property type="entry name" value="ALCOHOL DEHYDROGENASE 1-RELATED"/>
    <property type="match status" value="1"/>
</dbReference>
<keyword evidence="4 8" id="KW-0479">Metal-binding</keyword>
<dbReference type="EMBL" id="QKXC01000118">
    <property type="protein sequence ID" value="RBR18952.1"/>
    <property type="molecule type" value="Genomic_DNA"/>
</dbReference>
<dbReference type="InterPro" id="IPR036291">
    <property type="entry name" value="NAD(P)-bd_dom_sf"/>
</dbReference>
<dbReference type="InterPro" id="IPR020843">
    <property type="entry name" value="ER"/>
</dbReference>
<evidence type="ECO:0000256" key="6">
    <source>
        <dbReference type="ARBA" id="ARBA00023002"/>
    </source>
</evidence>
<dbReference type="InterPro" id="IPR013154">
    <property type="entry name" value="ADH-like_N"/>
</dbReference>
<dbReference type="Gene3D" id="3.90.180.10">
    <property type="entry name" value="Medium-chain alcohol dehydrogenases, catalytic domain"/>
    <property type="match status" value="1"/>
</dbReference>
<evidence type="ECO:0000256" key="4">
    <source>
        <dbReference type="ARBA" id="ARBA00022723"/>
    </source>
</evidence>
<evidence type="ECO:0000256" key="8">
    <source>
        <dbReference type="RuleBase" id="RU361277"/>
    </source>
</evidence>
<dbReference type="Pfam" id="PF08240">
    <property type="entry name" value="ADH_N"/>
    <property type="match status" value="1"/>
</dbReference>
<sequence length="357" mass="38616">MDNTAETMTNTPSIPRMMRALQYDPSDRRAYINEVNVPEPGDTEILVKIRCASLCHSDCLVFHPDFSISRGLKSPTTLGHEATGIVVQSGSQVTDVEKGDFVGFLASSGCFDCEACKTWSSVGCPSGVKAQGFNCDGYFQEFVTVDARSAVKLPPEIDVLASSPLCCAGVTAYNAIMRCGLAAGDSVAIIGVGGVGQMAVQYAKAMGLQVIAVDTNGHQLDTAKIFKADYTLNPETCPSYANDIKKLTKGGVDAAINFTSSKEIYDNMPSMLKWRGILMLVGVVEEPLSFDCMELIFQQYIIKSSCNGTARDLDECLRFSAKHGIQPNVEFKTLEEIPAAIEMMESGSLRNRVCVQF</sequence>
<dbReference type="Gene3D" id="3.40.50.720">
    <property type="entry name" value="NAD(P)-binding Rossmann-like Domain"/>
    <property type="match status" value="1"/>
</dbReference>
<dbReference type="OrthoDB" id="1879366at2759"/>
<dbReference type="FunFam" id="3.40.50.720:FF:000039">
    <property type="entry name" value="Alcohol dehydrogenase AdhP"/>
    <property type="match status" value="1"/>
</dbReference>
<dbReference type="GeneID" id="41995215"/>
<organism evidence="10 11">
    <name type="scientific">Fusarium coffeatum</name>
    <dbReference type="NCBI Taxonomy" id="231269"/>
    <lineage>
        <taxon>Eukaryota</taxon>
        <taxon>Fungi</taxon>
        <taxon>Dikarya</taxon>
        <taxon>Ascomycota</taxon>
        <taxon>Pezizomycotina</taxon>
        <taxon>Sordariomycetes</taxon>
        <taxon>Hypocreomycetidae</taxon>
        <taxon>Hypocreales</taxon>
        <taxon>Nectriaceae</taxon>
        <taxon>Fusarium</taxon>
        <taxon>Fusarium incarnatum-equiseti species complex</taxon>
    </lineage>
</organism>
<dbReference type="RefSeq" id="XP_031016008.1">
    <property type="nucleotide sequence ID" value="XM_031159919.1"/>
</dbReference>
<dbReference type="InterPro" id="IPR011032">
    <property type="entry name" value="GroES-like_sf"/>
</dbReference>
<dbReference type="InterPro" id="IPR002328">
    <property type="entry name" value="ADH_Zn_CS"/>
</dbReference>
<dbReference type="GO" id="GO:0005737">
    <property type="term" value="C:cytoplasm"/>
    <property type="evidence" value="ECO:0007669"/>
    <property type="project" value="TreeGrafter"/>
</dbReference>
<keyword evidence="7" id="KW-0520">NAD</keyword>
<gene>
    <name evidence="10" type="ORF">FIESC28_05774</name>
</gene>
<dbReference type="GO" id="GO:0008270">
    <property type="term" value="F:zinc ion binding"/>
    <property type="evidence" value="ECO:0007669"/>
    <property type="project" value="InterPro"/>
</dbReference>
<dbReference type="PANTHER" id="PTHR42940:SF3">
    <property type="entry name" value="ALCOHOL DEHYDROGENASE 1-RELATED"/>
    <property type="match status" value="1"/>
</dbReference>
<dbReference type="Pfam" id="PF00107">
    <property type="entry name" value="ADH_zinc_N"/>
    <property type="match status" value="1"/>
</dbReference>
<proteinExistence type="inferred from homology"/>
<dbReference type="PROSITE" id="PS00059">
    <property type="entry name" value="ADH_ZINC"/>
    <property type="match status" value="1"/>
</dbReference>
<feature type="domain" description="Enoyl reductase (ER)" evidence="9">
    <location>
        <begin position="26"/>
        <end position="355"/>
    </location>
</feature>
<evidence type="ECO:0000256" key="1">
    <source>
        <dbReference type="ARBA" id="ARBA00001947"/>
    </source>
</evidence>
<evidence type="ECO:0000256" key="5">
    <source>
        <dbReference type="ARBA" id="ARBA00022833"/>
    </source>
</evidence>
<name>A0A366RQ78_9HYPO</name>
<comment type="similarity">
    <text evidence="2 8">Belongs to the zinc-containing alcohol dehydrogenase family.</text>
</comment>
<dbReference type="InterPro" id="IPR013149">
    <property type="entry name" value="ADH-like_C"/>
</dbReference>
<dbReference type="AlphaFoldDB" id="A0A366RQ78"/>
<dbReference type="GO" id="GO:0004022">
    <property type="term" value="F:alcohol dehydrogenase (NAD+) activity"/>
    <property type="evidence" value="ECO:0007669"/>
    <property type="project" value="UniProtKB-EC"/>
</dbReference>
<keyword evidence="6" id="KW-0560">Oxidoreductase</keyword>
<evidence type="ECO:0000256" key="2">
    <source>
        <dbReference type="ARBA" id="ARBA00008072"/>
    </source>
</evidence>
<evidence type="ECO:0000313" key="11">
    <source>
        <dbReference type="Proteomes" id="UP000253153"/>
    </source>
</evidence>
<keyword evidence="11" id="KW-1185">Reference proteome</keyword>
<evidence type="ECO:0000256" key="7">
    <source>
        <dbReference type="ARBA" id="ARBA00023027"/>
    </source>
</evidence>
<protein>
    <recommendedName>
        <fullName evidence="3">alcohol dehydrogenase</fullName>
        <ecNumber evidence="3">1.1.1.1</ecNumber>
    </recommendedName>
</protein>
<dbReference type="SMART" id="SM00829">
    <property type="entry name" value="PKS_ER"/>
    <property type="match status" value="1"/>
</dbReference>
<evidence type="ECO:0000259" key="9">
    <source>
        <dbReference type="SMART" id="SM00829"/>
    </source>
</evidence>
<evidence type="ECO:0000256" key="3">
    <source>
        <dbReference type="ARBA" id="ARBA00013190"/>
    </source>
</evidence>
<dbReference type="EC" id="1.1.1.1" evidence="3"/>
<dbReference type="SUPFAM" id="SSF51735">
    <property type="entry name" value="NAD(P)-binding Rossmann-fold domains"/>
    <property type="match status" value="1"/>
</dbReference>
<comment type="caution">
    <text evidence="10">The sequence shown here is derived from an EMBL/GenBank/DDBJ whole genome shotgun (WGS) entry which is preliminary data.</text>
</comment>
<reference evidence="10 11" key="1">
    <citation type="submission" date="2018-06" db="EMBL/GenBank/DDBJ databases">
        <title>Fusarium incarnatum-equiseti species complex species 28.</title>
        <authorList>
            <person name="Gardiner D.M."/>
        </authorList>
    </citation>
    <scope>NUCLEOTIDE SEQUENCE [LARGE SCALE GENOMIC DNA]</scope>
    <source>
        <strain evidence="10 11">FIESC_28</strain>
    </source>
</reference>
<dbReference type="Proteomes" id="UP000253153">
    <property type="component" value="Unassembled WGS sequence"/>
</dbReference>
<keyword evidence="5 8" id="KW-0862">Zinc</keyword>